<sequence>MERLKTEFQSSAHSERGYGTRTPVFQPCSAVKKPRTTYEAIAVPLPSTRQPSSSQLRAAQTAPRYFATQGTRATSLGAGDSHRDAARGELAPHGSGVLRCSQARLEEASLDYSFEPSPTLGTPRPSTGPLDQLVTQQQEEILLRRAHVLALEVALGLGYGGQAACAAGQPGVARQLEDLRLGMQDLHGHVDRSASLQALDFIRQEVYDLQATRSYRESQLYAYSPSSYDSRLEAYSLGSLGYPYRSYLPPGYGFASGNHSTPYSLGRSAPDHSSEEVRSSPRDTPLEEPHDLEGSNEAMLQLVAHRGANSVNPIAANFNLS</sequence>
<comment type="caution">
    <text evidence="2">The sequence shown here is derived from an EMBL/GenBank/DDBJ whole genome shotgun (WGS) entry which is preliminary data.</text>
</comment>
<reference evidence="2" key="1">
    <citation type="submission" date="2023-08" db="EMBL/GenBank/DDBJ databases">
        <title>Reference Genome Resource for the Citrus Pathogen Phytophthora citrophthora.</title>
        <authorList>
            <person name="Moller H."/>
            <person name="Coetzee B."/>
            <person name="Rose L.J."/>
            <person name="Van Niekerk J.M."/>
        </authorList>
    </citation>
    <scope>NUCLEOTIDE SEQUENCE</scope>
    <source>
        <strain evidence="2">STE-U-9442</strain>
    </source>
</reference>
<keyword evidence="3" id="KW-1185">Reference proteome</keyword>
<evidence type="ECO:0000313" key="2">
    <source>
        <dbReference type="EMBL" id="KAK1946170.1"/>
    </source>
</evidence>
<evidence type="ECO:0000313" key="3">
    <source>
        <dbReference type="Proteomes" id="UP001259832"/>
    </source>
</evidence>
<gene>
    <name evidence="2" type="ORF">P3T76_001723</name>
</gene>
<feature type="region of interest" description="Disordered" evidence="1">
    <location>
        <begin position="263"/>
        <end position="292"/>
    </location>
</feature>
<protein>
    <submittedName>
        <fullName evidence="2">Uncharacterized protein</fullName>
    </submittedName>
</protein>
<dbReference type="AlphaFoldDB" id="A0AAD9GX54"/>
<dbReference type="EMBL" id="JASMQC010000003">
    <property type="protein sequence ID" value="KAK1946170.1"/>
    <property type="molecule type" value="Genomic_DNA"/>
</dbReference>
<proteinExistence type="predicted"/>
<accession>A0AAD9GX54</accession>
<organism evidence="2 3">
    <name type="scientific">Phytophthora citrophthora</name>
    <dbReference type="NCBI Taxonomy" id="4793"/>
    <lineage>
        <taxon>Eukaryota</taxon>
        <taxon>Sar</taxon>
        <taxon>Stramenopiles</taxon>
        <taxon>Oomycota</taxon>
        <taxon>Peronosporomycetes</taxon>
        <taxon>Peronosporales</taxon>
        <taxon>Peronosporaceae</taxon>
        <taxon>Phytophthora</taxon>
    </lineage>
</organism>
<feature type="compositionally biased region" description="Basic and acidic residues" evidence="1">
    <location>
        <begin position="269"/>
        <end position="292"/>
    </location>
</feature>
<dbReference type="Proteomes" id="UP001259832">
    <property type="component" value="Unassembled WGS sequence"/>
</dbReference>
<feature type="region of interest" description="Disordered" evidence="1">
    <location>
        <begin position="1"/>
        <end position="24"/>
    </location>
</feature>
<evidence type="ECO:0000256" key="1">
    <source>
        <dbReference type="SAM" id="MobiDB-lite"/>
    </source>
</evidence>
<name>A0AAD9GX54_9STRA</name>